<dbReference type="OrthoDB" id="1928976at2759"/>
<dbReference type="Gene3D" id="2.40.50.140">
    <property type="entry name" value="Nucleic acid-binding proteins"/>
    <property type="match status" value="1"/>
</dbReference>
<name>A0A2U1QMY5_ARTAN</name>
<organism evidence="2 3">
    <name type="scientific">Artemisia annua</name>
    <name type="common">Sweet wormwood</name>
    <dbReference type="NCBI Taxonomy" id="35608"/>
    <lineage>
        <taxon>Eukaryota</taxon>
        <taxon>Viridiplantae</taxon>
        <taxon>Streptophyta</taxon>
        <taxon>Embryophyta</taxon>
        <taxon>Tracheophyta</taxon>
        <taxon>Spermatophyta</taxon>
        <taxon>Magnoliopsida</taxon>
        <taxon>eudicotyledons</taxon>
        <taxon>Gunneridae</taxon>
        <taxon>Pentapetalae</taxon>
        <taxon>asterids</taxon>
        <taxon>campanulids</taxon>
        <taxon>Asterales</taxon>
        <taxon>Asteraceae</taxon>
        <taxon>Asteroideae</taxon>
        <taxon>Anthemideae</taxon>
        <taxon>Artemisiinae</taxon>
        <taxon>Artemisia</taxon>
    </lineage>
</organism>
<dbReference type="InterPro" id="IPR012340">
    <property type="entry name" value="NA-bd_OB-fold"/>
</dbReference>
<proteinExistence type="predicted"/>
<dbReference type="CDD" id="cd04481">
    <property type="entry name" value="RPA1_DBD_B_like"/>
    <property type="match status" value="1"/>
</dbReference>
<dbReference type="PANTHER" id="PTHR45786">
    <property type="entry name" value="DNA BINDING PROTEIN-LIKE"/>
    <property type="match status" value="1"/>
</dbReference>
<dbReference type="STRING" id="35608.A0A2U1QMY5"/>
<dbReference type="PANTHER" id="PTHR45786:SF74">
    <property type="entry name" value="ATP-DEPENDENT DNA HELICASE"/>
    <property type="match status" value="1"/>
</dbReference>
<evidence type="ECO:0000256" key="1">
    <source>
        <dbReference type="SAM" id="MobiDB-lite"/>
    </source>
</evidence>
<gene>
    <name evidence="2" type="ORF">CTI12_AA009110</name>
</gene>
<evidence type="ECO:0000313" key="2">
    <source>
        <dbReference type="EMBL" id="PWA99370.1"/>
    </source>
</evidence>
<evidence type="ECO:0000313" key="3">
    <source>
        <dbReference type="Proteomes" id="UP000245207"/>
    </source>
</evidence>
<protein>
    <submittedName>
        <fullName evidence="2">Uncharacterized protein</fullName>
    </submittedName>
</protein>
<accession>A0A2U1QMY5</accession>
<comment type="caution">
    <text evidence="2">The sequence shown here is derived from an EMBL/GenBank/DDBJ whole genome shotgun (WGS) entry which is preliminary data.</text>
</comment>
<feature type="compositionally biased region" description="Acidic residues" evidence="1">
    <location>
        <begin position="510"/>
        <end position="532"/>
    </location>
</feature>
<dbReference type="SUPFAM" id="SSF50249">
    <property type="entry name" value="Nucleic acid-binding proteins"/>
    <property type="match status" value="2"/>
</dbReference>
<feature type="region of interest" description="Disordered" evidence="1">
    <location>
        <begin position="510"/>
        <end position="533"/>
    </location>
</feature>
<dbReference type="Proteomes" id="UP000245207">
    <property type="component" value="Unassembled WGS sequence"/>
</dbReference>
<keyword evidence="3" id="KW-1185">Reference proteome</keyword>
<sequence>MEGNVDKDINKGGGPFIFRMSGQNYHLHGTVLPRDEEIPKFVQLYIVDMCNEISNRYAALSSKNEDSPKEVKEIDRSIAVKIKEILNSYNALVKDYRAIGEQIDSKNASTVNIRLISRKESDVDKNKEKLGKNYDLPTANEVAAIVVGDIDGSTHKRDIIVQAKNGVKLEEIPYMPCPDLTNKDDWTNILIQEELNINKELLVEEHMSLMSSMTNEQRDSLEAIISAIYPTIEKDMGKPGYFENKAILVPTNEEVDMINDNLIKQLNITEKTYLSTDTICETEIDANFDESIYSPELLNAYKISDLIGFLSGCYDIEDTEINGHPKMKLDCNIMDLNRNRLYCTLYGEHAWQLGKYVADDYNYNNISNVIIFQDARWKIWSDNISIHNGYHATRLFINSKLPEIEEFKHKFRLHARVADVSGGTTFIMFDREVSRLINMSAQQLLEIQKHIGDINTFPQVFGKFVGRKFSFKVEIFDYNIEGGRHAYNVLKMMDDHQVVPELHKIHAEDEDVGSVEEEQVENPVPVEEDDVEPTSLTGRSWFDVEKKINNNHTIQELANGHLKMIIILNCLCIFIT</sequence>
<reference evidence="2 3" key="1">
    <citation type="journal article" date="2018" name="Mol. Plant">
        <title>The genome of Artemisia annua provides insight into the evolution of Asteraceae family and artemisinin biosynthesis.</title>
        <authorList>
            <person name="Shen Q."/>
            <person name="Zhang L."/>
            <person name="Liao Z."/>
            <person name="Wang S."/>
            <person name="Yan T."/>
            <person name="Shi P."/>
            <person name="Liu M."/>
            <person name="Fu X."/>
            <person name="Pan Q."/>
            <person name="Wang Y."/>
            <person name="Lv Z."/>
            <person name="Lu X."/>
            <person name="Zhang F."/>
            <person name="Jiang W."/>
            <person name="Ma Y."/>
            <person name="Chen M."/>
            <person name="Hao X."/>
            <person name="Li L."/>
            <person name="Tang Y."/>
            <person name="Lv G."/>
            <person name="Zhou Y."/>
            <person name="Sun X."/>
            <person name="Brodelius P.E."/>
            <person name="Rose J.K.C."/>
            <person name="Tang K."/>
        </authorList>
    </citation>
    <scope>NUCLEOTIDE SEQUENCE [LARGE SCALE GENOMIC DNA]</scope>
    <source>
        <strain evidence="3">cv. Huhao1</strain>
        <tissue evidence="2">Leaf</tissue>
    </source>
</reference>
<dbReference type="AlphaFoldDB" id="A0A2U1QMY5"/>
<dbReference type="EMBL" id="PKPP01000022">
    <property type="protein sequence ID" value="PWA99370.1"/>
    <property type="molecule type" value="Genomic_DNA"/>
</dbReference>